<dbReference type="Proteomes" id="UP000215545">
    <property type="component" value="Unassembled WGS sequence"/>
</dbReference>
<keyword evidence="14" id="KW-0547">Nucleotide-binding</keyword>
<dbReference type="PROSITE" id="PS00076">
    <property type="entry name" value="PYRIDINE_REDOX_1"/>
    <property type="match status" value="1"/>
</dbReference>
<dbReference type="InterPro" id="IPR004099">
    <property type="entry name" value="Pyr_nucl-diS_OxRdtase_dimer"/>
</dbReference>
<evidence type="ECO:0000256" key="16">
    <source>
        <dbReference type="RuleBase" id="RU003692"/>
    </source>
</evidence>
<keyword evidence="22" id="KW-1185">Reference proteome</keyword>
<dbReference type="InterPro" id="IPR016156">
    <property type="entry name" value="FAD/NAD-linked_Rdtase_dimer_sf"/>
</dbReference>
<evidence type="ECO:0000313" key="21">
    <source>
        <dbReference type="Proteomes" id="UP000186385"/>
    </source>
</evidence>
<evidence type="ECO:0000256" key="13">
    <source>
        <dbReference type="PIRSR" id="PIRSR000350-2"/>
    </source>
</evidence>
<dbReference type="GO" id="GO:0005737">
    <property type="term" value="C:cytoplasm"/>
    <property type="evidence" value="ECO:0007669"/>
    <property type="project" value="UniProtKB-SubCell"/>
</dbReference>
<dbReference type="Gene3D" id="3.50.50.60">
    <property type="entry name" value="FAD/NAD(P)-binding domain"/>
    <property type="match status" value="2"/>
</dbReference>
<dbReference type="InterPro" id="IPR006258">
    <property type="entry name" value="Lipoamide_DH"/>
</dbReference>
<evidence type="ECO:0000256" key="3">
    <source>
        <dbReference type="ARBA" id="ARBA00012608"/>
    </source>
</evidence>
<keyword evidence="6 16" id="KW-0285">Flavoprotein</keyword>
<evidence type="ECO:0000313" key="20">
    <source>
        <dbReference type="EMBL" id="SIQ03191.1"/>
    </source>
</evidence>
<evidence type="ECO:0000256" key="8">
    <source>
        <dbReference type="ARBA" id="ARBA00023002"/>
    </source>
</evidence>
<dbReference type="Gene3D" id="3.30.390.30">
    <property type="match status" value="1"/>
</dbReference>
<evidence type="ECO:0000256" key="11">
    <source>
        <dbReference type="ARBA" id="ARBA00023284"/>
    </source>
</evidence>
<dbReference type="FunFam" id="3.30.390.30:FF:000001">
    <property type="entry name" value="Dihydrolipoyl dehydrogenase"/>
    <property type="match status" value="1"/>
</dbReference>
<dbReference type="InterPro" id="IPR036188">
    <property type="entry name" value="FAD/NAD-bd_sf"/>
</dbReference>
<dbReference type="PANTHER" id="PTHR22912:SF217">
    <property type="entry name" value="DIHYDROLIPOYL DEHYDROGENASE"/>
    <property type="match status" value="1"/>
</dbReference>
<evidence type="ECO:0000256" key="14">
    <source>
        <dbReference type="PIRSR" id="PIRSR000350-3"/>
    </source>
</evidence>
<keyword evidence="11 16" id="KW-0676">Redox-active center</keyword>
<dbReference type="InterPro" id="IPR023753">
    <property type="entry name" value="FAD/NAD-binding_dom"/>
</dbReference>
<dbReference type="EC" id="1.8.1.4" evidence="3 16"/>
<reference evidence="22" key="2">
    <citation type="submission" date="2017-03" db="EMBL/GenBank/DDBJ databases">
        <title>Bacillus sp. V-88(T) DSM27956, whole genome shotgun sequencing project.</title>
        <authorList>
            <person name="Dastager S.G."/>
            <person name="Neurgaonkar P.S."/>
            <person name="Dharne M.S."/>
        </authorList>
    </citation>
    <scope>NUCLEOTIDE SEQUENCE [LARGE SCALE GENOMIC DNA]</scope>
    <source>
        <strain evidence="22">DSM 25145</strain>
    </source>
</reference>
<evidence type="ECO:0000256" key="5">
    <source>
        <dbReference type="ARBA" id="ARBA00022490"/>
    </source>
</evidence>
<comment type="miscellaneous">
    <text evidence="16">The active site is a redox-active disulfide bond.</text>
</comment>
<dbReference type="OrthoDB" id="9800167at2"/>
<keyword evidence="8 16" id="KW-0560">Oxidoreductase</keyword>
<dbReference type="InterPro" id="IPR050151">
    <property type="entry name" value="Class-I_Pyr_Nuc-Dis_Oxidored"/>
</dbReference>
<dbReference type="GO" id="GO:0004148">
    <property type="term" value="F:dihydrolipoyl dehydrogenase (NADH) activity"/>
    <property type="evidence" value="ECO:0007669"/>
    <property type="project" value="UniProtKB-EC"/>
</dbReference>
<comment type="subcellular location">
    <subcellularLocation>
        <location evidence="1">Cytoplasm</location>
    </subcellularLocation>
</comment>
<reference evidence="20 21" key="1">
    <citation type="submission" date="2017-01" db="EMBL/GenBank/DDBJ databases">
        <authorList>
            <person name="Mah S.A."/>
            <person name="Swanson W.J."/>
            <person name="Moy G.W."/>
            <person name="Vacquier V.D."/>
        </authorList>
    </citation>
    <scope>NUCLEOTIDE SEQUENCE [LARGE SCALE GENOMIC DNA]</scope>
    <source>
        <strain evidence="20 21">NIO-1016</strain>
    </source>
</reference>
<reference evidence="19" key="3">
    <citation type="submission" date="2017-03" db="EMBL/GenBank/DDBJ databases">
        <authorList>
            <person name="Dastager S.G."/>
            <person name="Neurgaonkar P.S."/>
            <person name="Dharne M.S."/>
        </authorList>
    </citation>
    <scope>NUCLEOTIDE SEQUENCE</scope>
    <source>
        <strain evidence="19">DSM 25145</strain>
    </source>
</reference>
<dbReference type="PRINTS" id="PR00368">
    <property type="entry name" value="FADPNR"/>
</dbReference>
<comment type="cofactor">
    <cofactor evidence="14 16">
        <name>FAD</name>
        <dbReference type="ChEBI" id="CHEBI:57692"/>
    </cofactor>
    <text evidence="14 16">Binds 1 FAD per subunit.</text>
</comment>
<keyword evidence="10" id="KW-1015">Disulfide bond</keyword>
<feature type="active site" description="Proton acceptor" evidence="13">
    <location>
        <position position="450"/>
    </location>
</feature>
<keyword evidence="7 14" id="KW-0274">FAD</keyword>
<evidence type="ECO:0000256" key="15">
    <source>
        <dbReference type="PIRSR" id="PIRSR000350-4"/>
    </source>
</evidence>
<comment type="catalytic activity">
    <reaction evidence="12 16">
        <text>N(6)-[(R)-dihydrolipoyl]-L-lysyl-[protein] + NAD(+) = N(6)-[(R)-lipoyl]-L-lysyl-[protein] + NADH + H(+)</text>
        <dbReference type="Rhea" id="RHEA:15045"/>
        <dbReference type="Rhea" id="RHEA-COMP:10474"/>
        <dbReference type="Rhea" id="RHEA-COMP:10475"/>
        <dbReference type="ChEBI" id="CHEBI:15378"/>
        <dbReference type="ChEBI" id="CHEBI:57540"/>
        <dbReference type="ChEBI" id="CHEBI:57945"/>
        <dbReference type="ChEBI" id="CHEBI:83099"/>
        <dbReference type="ChEBI" id="CHEBI:83100"/>
        <dbReference type="EC" id="1.8.1.4"/>
    </reaction>
</comment>
<dbReference type="Pfam" id="PF07992">
    <property type="entry name" value="Pyr_redox_2"/>
    <property type="match status" value="1"/>
</dbReference>
<keyword evidence="9 14" id="KW-0520">NAD</keyword>
<sequence>MAKNYDLVIIGGGIGGYTAAIRAAQLGLQTAIVEESKLGGTCLHHGCIPTKALLRSAEVYRTVKKAAAFGIKTGETDLQFSRVQERKAEIVHTLHQGVLSLMKKGSIDLYDGTGRILGPSLFSPMTGTISVEMNDGSENVMLMPKHIIIATGSRPASIAGLQPDGERILSSTEALEMERVPSSILIVGGGVIGVEWASMLADFGSRVTLLEYADRILPMEDHDVSAEVQKQLQKRKVNIVVKADVQADTLQTYPDHVSIQTADGQEFSAQHMLIAAGRTGNVENIGLEKTDISIENGRIEVNEWMQTKESHIYAAGDVTGGLQLAHVAAYEAKTAVEHLAGQAVEPIDYTFVPRCIYSYPEAASVGLTEQQAREQQKDVKVGKFPFSAIGKAIVYGETDGFVKVISDAQTDDLLGIHIVGPHATELIAEAALGKWLDASGWEMGAMVHPHPALSEAMGEAALMLDGKAIHF</sequence>
<dbReference type="SUPFAM" id="SSF55424">
    <property type="entry name" value="FAD/NAD-linked reductases, dimerisation (C-terminal) domain"/>
    <property type="match status" value="1"/>
</dbReference>
<evidence type="ECO:0000256" key="4">
    <source>
        <dbReference type="ARBA" id="ARBA00016961"/>
    </source>
</evidence>
<dbReference type="PRINTS" id="PR00411">
    <property type="entry name" value="PNDRDTASEI"/>
</dbReference>
<dbReference type="Proteomes" id="UP000186385">
    <property type="component" value="Unassembled WGS sequence"/>
</dbReference>
<dbReference type="SUPFAM" id="SSF51905">
    <property type="entry name" value="FAD/NAD(P)-binding domain"/>
    <property type="match status" value="1"/>
</dbReference>
<accession>A0A1N6PFQ9</accession>
<evidence type="ECO:0000256" key="1">
    <source>
        <dbReference type="ARBA" id="ARBA00004496"/>
    </source>
</evidence>
<evidence type="ECO:0000256" key="7">
    <source>
        <dbReference type="ARBA" id="ARBA00022827"/>
    </source>
</evidence>
<gene>
    <name evidence="19" type="ORF">B1B05_02410</name>
    <name evidence="20" type="ORF">SAMN05443094_101503</name>
</gene>
<evidence type="ECO:0000256" key="12">
    <source>
        <dbReference type="ARBA" id="ARBA00049187"/>
    </source>
</evidence>
<dbReference type="GO" id="GO:0006103">
    <property type="term" value="P:2-oxoglutarate metabolic process"/>
    <property type="evidence" value="ECO:0007669"/>
    <property type="project" value="TreeGrafter"/>
</dbReference>
<feature type="domain" description="FAD/NAD(P)-binding" evidence="18">
    <location>
        <begin position="5"/>
        <end position="332"/>
    </location>
</feature>
<evidence type="ECO:0000259" key="18">
    <source>
        <dbReference type="Pfam" id="PF07992"/>
    </source>
</evidence>
<dbReference type="EMBL" id="MWSK01000001">
    <property type="protein sequence ID" value="OXS80350.1"/>
    <property type="molecule type" value="Genomic_DNA"/>
</dbReference>
<dbReference type="InterPro" id="IPR001100">
    <property type="entry name" value="Pyr_nuc-diS_OxRdtase"/>
</dbReference>
<evidence type="ECO:0000313" key="22">
    <source>
        <dbReference type="Proteomes" id="UP000215545"/>
    </source>
</evidence>
<evidence type="ECO:0000256" key="6">
    <source>
        <dbReference type="ARBA" id="ARBA00022630"/>
    </source>
</evidence>
<organism evidence="20 21">
    <name type="scientific">Domibacillus enclensis</name>
    <dbReference type="NCBI Taxonomy" id="1017273"/>
    <lineage>
        <taxon>Bacteria</taxon>
        <taxon>Bacillati</taxon>
        <taxon>Bacillota</taxon>
        <taxon>Bacilli</taxon>
        <taxon>Bacillales</taxon>
        <taxon>Bacillaceae</taxon>
        <taxon>Domibacillus</taxon>
    </lineage>
</organism>
<comment type="similarity">
    <text evidence="2 16">Belongs to the class-I pyridine nucleotide-disulfide oxidoreductase family.</text>
</comment>
<dbReference type="STRING" id="1017273.SAMN05443094_101503"/>
<feature type="binding site" evidence="14">
    <location>
        <position position="114"/>
    </location>
    <ligand>
        <name>FAD</name>
        <dbReference type="ChEBI" id="CHEBI:57692"/>
    </ligand>
</feature>
<dbReference type="InterPro" id="IPR012999">
    <property type="entry name" value="Pyr_OxRdtase_I_AS"/>
</dbReference>
<dbReference type="NCBIfam" id="TIGR01350">
    <property type="entry name" value="lipoamide_DH"/>
    <property type="match status" value="1"/>
</dbReference>
<dbReference type="AlphaFoldDB" id="A0A1N6PFQ9"/>
<feature type="binding site" evidence="14">
    <location>
        <position position="317"/>
    </location>
    <ligand>
        <name>FAD</name>
        <dbReference type="ChEBI" id="CHEBI:57692"/>
    </ligand>
</feature>
<dbReference type="EMBL" id="FTLX01000001">
    <property type="protein sequence ID" value="SIQ03191.1"/>
    <property type="molecule type" value="Genomic_DNA"/>
</dbReference>
<feature type="binding site" evidence="14">
    <location>
        <begin position="188"/>
        <end position="195"/>
    </location>
    <ligand>
        <name>NAD(+)</name>
        <dbReference type="ChEBI" id="CHEBI:57540"/>
    </ligand>
</feature>
<feature type="domain" description="Pyridine nucleotide-disulphide oxidoreductase dimerisation" evidence="17">
    <location>
        <begin position="352"/>
        <end position="461"/>
    </location>
</feature>
<keyword evidence="5" id="KW-0963">Cytoplasm</keyword>
<evidence type="ECO:0000256" key="2">
    <source>
        <dbReference type="ARBA" id="ARBA00007532"/>
    </source>
</evidence>
<dbReference type="GO" id="GO:0050660">
    <property type="term" value="F:flavin adenine dinucleotide binding"/>
    <property type="evidence" value="ECO:0007669"/>
    <property type="project" value="InterPro"/>
</dbReference>
<feature type="binding site" evidence="14">
    <location>
        <begin position="151"/>
        <end position="153"/>
    </location>
    <ligand>
        <name>FAD</name>
        <dbReference type="ChEBI" id="CHEBI:57692"/>
    </ligand>
</feature>
<dbReference type="Pfam" id="PF02852">
    <property type="entry name" value="Pyr_redox_dim"/>
    <property type="match status" value="1"/>
</dbReference>
<evidence type="ECO:0000313" key="19">
    <source>
        <dbReference type="EMBL" id="OXS80350.1"/>
    </source>
</evidence>
<name>A0A1N6PFQ9_9BACI</name>
<feature type="binding site" evidence="14">
    <location>
        <position position="277"/>
    </location>
    <ligand>
        <name>NAD(+)</name>
        <dbReference type="ChEBI" id="CHEBI:57540"/>
    </ligand>
</feature>
<feature type="disulfide bond" description="Redox-active" evidence="15">
    <location>
        <begin position="42"/>
        <end position="47"/>
    </location>
</feature>
<dbReference type="PIRSF" id="PIRSF000350">
    <property type="entry name" value="Mercury_reductase_MerA"/>
    <property type="match status" value="1"/>
</dbReference>
<protein>
    <recommendedName>
        <fullName evidence="4 16">Dihydrolipoyl dehydrogenase</fullName>
        <ecNumber evidence="3 16">1.8.1.4</ecNumber>
    </recommendedName>
</protein>
<dbReference type="PANTHER" id="PTHR22912">
    <property type="entry name" value="DISULFIDE OXIDOREDUCTASE"/>
    <property type="match status" value="1"/>
</dbReference>
<feature type="binding site" evidence="14">
    <location>
        <position position="211"/>
    </location>
    <ligand>
        <name>NAD(+)</name>
        <dbReference type="ChEBI" id="CHEBI:57540"/>
    </ligand>
</feature>
<evidence type="ECO:0000256" key="9">
    <source>
        <dbReference type="ARBA" id="ARBA00023027"/>
    </source>
</evidence>
<dbReference type="RefSeq" id="WP_045850927.1">
    <property type="nucleotide sequence ID" value="NZ_FTLX01000001.1"/>
</dbReference>
<feature type="binding site" evidence="14">
    <location>
        <position position="51"/>
    </location>
    <ligand>
        <name>FAD</name>
        <dbReference type="ChEBI" id="CHEBI:57692"/>
    </ligand>
</feature>
<evidence type="ECO:0000256" key="10">
    <source>
        <dbReference type="ARBA" id="ARBA00023157"/>
    </source>
</evidence>
<proteinExistence type="inferred from homology"/>
<evidence type="ECO:0000259" key="17">
    <source>
        <dbReference type="Pfam" id="PF02852"/>
    </source>
</evidence>